<dbReference type="Proteomes" id="UP000007110">
    <property type="component" value="Unassembled WGS sequence"/>
</dbReference>
<dbReference type="OrthoDB" id="2105199at2759"/>
<dbReference type="GeneID" id="579899"/>
<evidence type="ECO:0000256" key="8">
    <source>
        <dbReference type="ARBA" id="ARBA00023224"/>
    </source>
</evidence>
<dbReference type="GO" id="GO:0004930">
    <property type="term" value="F:G protein-coupled receptor activity"/>
    <property type="evidence" value="ECO:0007669"/>
    <property type="project" value="UniProtKB-KW"/>
</dbReference>
<evidence type="ECO:0000256" key="5">
    <source>
        <dbReference type="ARBA" id="ARBA00023040"/>
    </source>
</evidence>
<feature type="compositionally biased region" description="Polar residues" evidence="9">
    <location>
        <begin position="241"/>
        <end position="253"/>
    </location>
</feature>
<proteinExistence type="predicted"/>
<keyword evidence="5" id="KW-0297">G-protein coupled receptor</keyword>
<dbReference type="InParanoid" id="A0A7M7N4W0"/>
<feature type="transmembrane region" description="Helical" evidence="10">
    <location>
        <begin position="312"/>
        <end position="333"/>
    </location>
</feature>
<dbReference type="RefSeq" id="XP_030831186.1">
    <property type="nucleotide sequence ID" value="XM_030975326.1"/>
</dbReference>
<evidence type="ECO:0000256" key="1">
    <source>
        <dbReference type="ARBA" id="ARBA00004651"/>
    </source>
</evidence>
<feature type="region of interest" description="Disordered" evidence="9">
    <location>
        <begin position="225"/>
        <end position="258"/>
    </location>
</feature>
<reference evidence="12" key="2">
    <citation type="submission" date="2021-01" db="UniProtKB">
        <authorList>
            <consortium name="EnsemblMetazoa"/>
        </authorList>
    </citation>
    <scope>IDENTIFICATION</scope>
</reference>
<dbReference type="GO" id="GO:0007186">
    <property type="term" value="P:G protein-coupled receptor signaling pathway"/>
    <property type="evidence" value="ECO:0000318"/>
    <property type="project" value="GO_Central"/>
</dbReference>
<keyword evidence="13" id="KW-1185">Reference proteome</keyword>
<name>A0A7M7N4W0_STRPU</name>
<evidence type="ECO:0000313" key="12">
    <source>
        <dbReference type="EnsemblMetazoa" id="XP_030831186"/>
    </source>
</evidence>
<dbReference type="PANTHER" id="PTHR24228:SF72">
    <property type="entry name" value="G-PROTEIN COUPLED RECEPTORS FAMILY 1 PROFILE DOMAIN-CONTAINING PROTEIN"/>
    <property type="match status" value="1"/>
</dbReference>
<dbReference type="EnsemblMetazoa" id="XM_030975326">
    <property type="protein sequence ID" value="XP_030831186"/>
    <property type="gene ID" value="LOC579899"/>
</dbReference>
<dbReference type="CDD" id="cd00637">
    <property type="entry name" value="7tm_classA_rhodopsin-like"/>
    <property type="match status" value="1"/>
</dbReference>
<reference evidence="13" key="1">
    <citation type="submission" date="2015-02" db="EMBL/GenBank/DDBJ databases">
        <title>Genome sequencing for Strongylocentrotus purpuratus.</title>
        <authorList>
            <person name="Murali S."/>
            <person name="Liu Y."/>
            <person name="Vee V."/>
            <person name="English A."/>
            <person name="Wang M."/>
            <person name="Skinner E."/>
            <person name="Han Y."/>
            <person name="Muzny D.M."/>
            <person name="Worley K.C."/>
            <person name="Gibbs R.A."/>
        </authorList>
    </citation>
    <scope>NUCLEOTIDE SEQUENCE</scope>
</reference>
<evidence type="ECO:0000256" key="2">
    <source>
        <dbReference type="ARBA" id="ARBA00022475"/>
    </source>
</evidence>
<feature type="transmembrane region" description="Helical" evidence="10">
    <location>
        <begin position="98"/>
        <end position="120"/>
    </location>
</feature>
<evidence type="ECO:0000256" key="7">
    <source>
        <dbReference type="ARBA" id="ARBA00023170"/>
    </source>
</evidence>
<keyword evidence="8" id="KW-0807">Transducer</keyword>
<feature type="transmembrane region" description="Helical" evidence="10">
    <location>
        <begin position="25"/>
        <end position="51"/>
    </location>
</feature>
<feature type="transmembrane region" description="Helical" evidence="10">
    <location>
        <begin position="286"/>
        <end position="306"/>
    </location>
</feature>
<accession>A0A7M7N4W0</accession>
<sequence length="386" mass="43385">MNETDFVVTEAPYDYESPLHYSERIFLATVSGLIAIVGLLGNGLVIAGVALSRKLRTATNVYVVNLSVADMFTCILMPFHVIAVLSTERYPIADWTCSIAAASSIISSGCSIFTLAAIALNRLFLVTQPSHRYRSFYRTRNLVFTTLLTWIVPTVFTVFPPMFSIGEIGFDEKYTRCGPKHTDNANANIYDMMLATIFYPGPLVIIVVCYVKIFAYVRRHMKSMSSTEPSSSSFPPKTPSDTVATSPPMSRTSESAEKGDKYFQDLNRKQTKQHFSRRQIEITRNLFYVVIAFFLCLTPYSVSLMIPGSDHLVPYAGAIYLLGSCVNPFIYATKHPHFKNVLRCIIQCRFADIDQPAKFLRRIISNKQMTHIVSGNNHSTKKEPLK</sequence>
<feature type="compositionally biased region" description="Low complexity" evidence="9">
    <location>
        <begin position="225"/>
        <end position="235"/>
    </location>
</feature>
<dbReference type="PROSITE" id="PS50262">
    <property type="entry name" value="G_PROTEIN_RECEP_F1_2"/>
    <property type="match status" value="1"/>
</dbReference>
<organism evidence="12 13">
    <name type="scientific">Strongylocentrotus purpuratus</name>
    <name type="common">Purple sea urchin</name>
    <dbReference type="NCBI Taxonomy" id="7668"/>
    <lineage>
        <taxon>Eukaryota</taxon>
        <taxon>Metazoa</taxon>
        <taxon>Echinodermata</taxon>
        <taxon>Eleutherozoa</taxon>
        <taxon>Echinozoa</taxon>
        <taxon>Echinoidea</taxon>
        <taxon>Euechinoidea</taxon>
        <taxon>Echinacea</taxon>
        <taxon>Camarodonta</taxon>
        <taxon>Echinidea</taxon>
        <taxon>Strongylocentrotidae</taxon>
        <taxon>Strongylocentrotus</taxon>
    </lineage>
</organism>
<feature type="transmembrane region" description="Helical" evidence="10">
    <location>
        <begin position="141"/>
        <end position="163"/>
    </location>
</feature>
<dbReference type="Pfam" id="PF00001">
    <property type="entry name" value="7tm_1"/>
    <property type="match status" value="1"/>
</dbReference>
<evidence type="ECO:0000313" key="13">
    <source>
        <dbReference type="Proteomes" id="UP000007110"/>
    </source>
</evidence>
<keyword evidence="2" id="KW-1003">Cell membrane</keyword>
<protein>
    <recommendedName>
        <fullName evidence="11">G-protein coupled receptors family 1 profile domain-containing protein</fullName>
    </recommendedName>
</protein>
<dbReference type="SUPFAM" id="SSF81321">
    <property type="entry name" value="Family A G protein-coupled receptor-like"/>
    <property type="match status" value="1"/>
</dbReference>
<dbReference type="SMART" id="SM01381">
    <property type="entry name" value="7TM_GPCR_Srsx"/>
    <property type="match status" value="1"/>
</dbReference>
<dbReference type="GO" id="GO:0005886">
    <property type="term" value="C:plasma membrane"/>
    <property type="evidence" value="ECO:0007669"/>
    <property type="project" value="UniProtKB-SubCell"/>
</dbReference>
<keyword evidence="4 10" id="KW-1133">Transmembrane helix</keyword>
<dbReference type="PRINTS" id="PR00237">
    <property type="entry name" value="GPCRRHODOPSN"/>
</dbReference>
<dbReference type="KEGG" id="spu:579899"/>
<evidence type="ECO:0000256" key="9">
    <source>
        <dbReference type="SAM" id="MobiDB-lite"/>
    </source>
</evidence>
<feature type="transmembrane region" description="Helical" evidence="10">
    <location>
        <begin position="197"/>
        <end position="217"/>
    </location>
</feature>
<keyword evidence="3 10" id="KW-0812">Transmembrane</keyword>
<dbReference type="AlphaFoldDB" id="A0A7M7N4W0"/>
<evidence type="ECO:0000259" key="11">
    <source>
        <dbReference type="PROSITE" id="PS50262"/>
    </source>
</evidence>
<comment type="subcellular location">
    <subcellularLocation>
        <location evidence="1">Cell membrane</location>
        <topology evidence="1">Multi-pass membrane protein</topology>
    </subcellularLocation>
</comment>
<dbReference type="PANTHER" id="PTHR24228">
    <property type="entry name" value="B2 BRADYKININ RECEPTOR/ANGIOTENSIN II RECEPTOR"/>
    <property type="match status" value="1"/>
</dbReference>
<feature type="transmembrane region" description="Helical" evidence="10">
    <location>
        <begin position="63"/>
        <end position="86"/>
    </location>
</feature>
<feature type="domain" description="G-protein coupled receptors family 1 profile" evidence="11">
    <location>
        <begin position="41"/>
        <end position="331"/>
    </location>
</feature>
<evidence type="ECO:0000256" key="10">
    <source>
        <dbReference type="SAM" id="Phobius"/>
    </source>
</evidence>
<dbReference type="InterPro" id="IPR000276">
    <property type="entry name" value="GPCR_Rhodpsn"/>
</dbReference>
<evidence type="ECO:0000256" key="3">
    <source>
        <dbReference type="ARBA" id="ARBA00022692"/>
    </source>
</evidence>
<dbReference type="InterPro" id="IPR017452">
    <property type="entry name" value="GPCR_Rhodpsn_7TM"/>
</dbReference>
<dbReference type="OMA" id="KLERWPF"/>
<keyword evidence="6 10" id="KW-0472">Membrane</keyword>
<evidence type="ECO:0000256" key="4">
    <source>
        <dbReference type="ARBA" id="ARBA00022989"/>
    </source>
</evidence>
<keyword evidence="7" id="KW-0675">Receptor</keyword>
<dbReference type="Gene3D" id="1.20.1070.10">
    <property type="entry name" value="Rhodopsin 7-helix transmembrane proteins"/>
    <property type="match status" value="1"/>
</dbReference>
<dbReference type="FunCoup" id="A0A7M7N4W0">
    <property type="interactions" value="403"/>
</dbReference>
<evidence type="ECO:0000256" key="6">
    <source>
        <dbReference type="ARBA" id="ARBA00023136"/>
    </source>
</evidence>